<dbReference type="EMBL" id="SRYW01000009">
    <property type="protein sequence ID" value="TGY33686.1"/>
    <property type="molecule type" value="Genomic_DNA"/>
</dbReference>
<reference evidence="1 2" key="1">
    <citation type="submission" date="2019-04" db="EMBL/GenBank/DDBJ databases">
        <title>Microbes associate with the intestines of laboratory mice.</title>
        <authorList>
            <person name="Navarre W."/>
            <person name="Wong E."/>
            <person name="Huang K."/>
            <person name="Tropini C."/>
            <person name="Ng K."/>
            <person name="Yu B."/>
        </authorList>
    </citation>
    <scope>NUCLEOTIDE SEQUENCE [LARGE SCALE GENOMIC DNA]</scope>
    <source>
        <strain evidence="1 2">NM62_B4-13</strain>
    </source>
</reference>
<dbReference type="Proteomes" id="UP000306631">
    <property type="component" value="Unassembled WGS sequence"/>
</dbReference>
<evidence type="ECO:0000313" key="1">
    <source>
        <dbReference type="EMBL" id="TGY33686.1"/>
    </source>
</evidence>
<evidence type="ECO:0000313" key="2">
    <source>
        <dbReference type="Proteomes" id="UP000306631"/>
    </source>
</evidence>
<dbReference type="OrthoDB" id="9790023at2"/>
<name>A0A4S2CYJ5_STEMA</name>
<gene>
    <name evidence="1" type="ORF">E5352_11590</name>
</gene>
<dbReference type="GO" id="GO:0016811">
    <property type="term" value="F:hydrolase activity, acting on carbon-nitrogen (but not peptide) bonds, in linear amides"/>
    <property type="evidence" value="ECO:0007669"/>
    <property type="project" value="TreeGrafter"/>
</dbReference>
<sequence length="249" mass="26752">MTVPISGPGNREVDWDRSGWLRALPDREAGAVLADIRRLVVVSPHPDDEVLGCGGLMQAALDQDIDVHVVSVTDGEACYTDQPLWPAARLRDARRRELADAMRLLGMDATHVTTLALPDGAVATHEADLAAALAAQLVAGDLLVAPWIHDAHPDHDATGRAALAAAASRAVNVLQYPVWAWHWLDPHAMTAPWSAAARIPLSATLLRRKQRALDAFATQTGAVDGLACAPILPEHVTARFRRPFEVLIG</sequence>
<dbReference type="AlphaFoldDB" id="A0A4S2CYJ5"/>
<dbReference type="SUPFAM" id="SSF102588">
    <property type="entry name" value="LmbE-like"/>
    <property type="match status" value="1"/>
</dbReference>
<dbReference type="InterPro" id="IPR003737">
    <property type="entry name" value="GlcNAc_PI_deacetylase-related"/>
</dbReference>
<protein>
    <submittedName>
        <fullName evidence="1">PIG-L family deacetylase</fullName>
    </submittedName>
</protein>
<dbReference type="PANTHER" id="PTHR12993">
    <property type="entry name" value="N-ACETYLGLUCOSAMINYL-PHOSPHATIDYLINOSITOL DE-N-ACETYLASE-RELATED"/>
    <property type="match status" value="1"/>
</dbReference>
<dbReference type="Gene3D" id="3.40.50.10320">
    <property type="entry name" value="LmbE-like"/>
    <property type="match status" value="1"/>
</dbReference>
<proteinExistence type="predicted"/>
<comment type="caution">
    <text evidence="1">The sequence shown here is derived from an EMBL/GenBank/DDBJ whole genome shotgun (WGS) entry which is preliminary data.</text>
</comment>
<dbReference type="PANTHER" id="PTHR12993:SF29">
    <property type="entry name" value="BLR3841 PROTEIN"/>
    <property type="match status" value="1"/>
</dbReference>
<dbReference type="Pfam" id="PF02585">
    <property type="entry name" value="PIG-L"/>
    <property type="match status" value="1"/>
</dbReference>
<accession>A0A4S2CYJ5</accession>
<organism evidence="1 2">
    <name type="scientific">Stenotrophomonas maltophilia</name>
    <name type="common">Pseudomonas maltophilia</name>
    <name type="synonym">Xanthomonas maltophilia</name>
    <dbReference type="NCBI Taxonomy" id="40324"/>
    <lineage>
        <taxon>Bacteria</taxon>
        <taxon>Pseudomonadati</taxon>
        <taxon>Pseudomonadota</taxon>
        <taxon>Gammaproteobacteria</taxon>
        <taxon>Lysobacterales</taxon>
        <taxon>Lysobacteraceae</taxon>
        <taxon>Stenotrophomonas</taxon>
        <taxon>Stenotrophomonas maltophilia group</taxon>
    </lineage>
</organism>
<dbReference type="InterPro" id="IPR024078">
    <property type="entry name" value="LmbE-like_dom_sf"/>
</dbReference>